<evidence type="ECO:0000256" key="3">
    <source>
        <dbReference type="ARBA" id="ARBA00010712"/>
    </source>
</evidence>
<protein>
    <recommendedName>
        <fullName evidence="5 9">L-2,4-diaminobutyric acid acetyltransferase</fullName>
        <shortName evidence="9">DABA acetyltransferase</shortName>
        <ecNumber evidence="4 9">2.3.1.178</ecNumber>
    </recommendedName>
</protein>
<dbReference type="RefSeq" id="WP_259611972.1">
    <property type="nucleotide sequence ID" value="NZ_CP091139.2"/>
</dbReference>
<evidence type="ECO:0000256" key="7">
    <source>
        <dbReference type="ARBA" id="ARBA00023315"/>
    </source>
</evidence>
<keyword evidence="6 9" id="KW-0808">Transferase</keyword>
<accession>A0ABY5NJT8</accession>
<dbReference type="InterPro" id="IPR012772">
    <property type="entry name" value="Ectoine_EctA"/>
</dbReference>
<evidence type="ECO:0000259" key="10">
    <source>
        <dbReference type="PROSITE" id="PS51186"/>
    </source>
</evidence>
<comment type="pathway">
    <text evidence="2 9">Amine and polyamine biosynthesis; ectoine biosynthesis; L-ectoine from L-aspartate 4-semialdehyde: step 2/3.</text>
</comment>
<gene>
    <name evidence="9 11" type="primary">ectA</name>
    <name evidence="11" type="ORF">L2X98_18385</name>
</gene>
<dbReference type="Proteomes" id="UP001054811">
    <property type="component" value="Chromosome"/>
</dbReference>
<evidence type="ECO:0000256" key="2">
    <source>
        <dbReference type="ARBA" id="ARBA00004978"/>
    </source>
</evidence>
<feature type="domain" description="N-acetyltransferase" evidence="10">
    <location>
        <begin position="16"/>
        <end position="182"/>
    </location>
</feature>
<proteinExistence type="inferred from homology"/>
<dbReference type="InterPro" id="IPR000182">
    <property type="entry name" value="GNAT_dom"/>
</dbReference>
<keyword evidence="7 9" id="KW-0012">Acyltransferase</keyword>
<evidence type="ECO:0000313" key="11">
    <source>
        <dbReference type="EMBL" id="UUT35386.1"/>
    </source>
</evidence>
<keyword evidence="12" id="KW-1185">Reference proteome</keyword>
<sequence length="185" mass="20437">MTYPIDAGHARSPDPTGVRIASPALVHGAGMWRVAADSGELDLNSSYMYLLFARDFAATCRVALVEDRVVGYVLGYRRPDDAQCLFVWQIAVDEDQRGRGLAGRLLDDLVDSAPDGSPPVRFLETTITDDNSASQRLFQRLARTRRTSHETTPLLDAGHFPDLHHPERLHRIGPLVPASDRPGHT</sequence>
<dbReference type="EMBL" id="CP091139">
    <property type="protein sequence ID" value="UUT35386.1"/>
    <property type="molecule type" value="Genomic_DNA"/>
</dbReference>
<comment type="function">
    <text evidence="1 9">Catalyzes the acetylation of L-2,4-diaminobutyrate (DABA) to gamma-N-acetyl-alpha,gamma-diaminobutyric acid (ADABA) with acetyl coenzyme A.</text>
</comment>
<evidence type="ECO:0000256" key="5">
    <source>
        <dbReference type="ARBA" id="ARBA00017935"/>
    </source>
</evidence>
<evidence type="ECO:0000256" key="6">
    <source>
        <dbReference type="ARBA" id="ARBA00022679"/>
    </source>
</evidence>
<dbReference type="NCBIfam" id="TIGR02406">
    <property type="entry name" value="ectoine_EctA"/>
    <property type="match status" value="1"/>
</dbReference>
<evidence type="ECO:0000256" key="8">
    <source>
        <dbReference type="ARBA" id="ARBA00048924"/>
    </source>
</evidence>
<evidence type="ECO:0000256" key="1">
    <source>
        <dbReference type="ARBA" id="ARBA00003741"/>
    </source>
</evidence>
<evidence type="ECO:0000256" key="4">
    <source>
        <dbReference type="ARBA" id="ARBA00012355"/>
    </source>
</evidence>
<evidence type="ECO:0000313" key="12">
    <source>
        <dbReference type="Proteomes" id="UP001054811"/>
    </source>
</evidence>
<name>A0ABY5NJT8_9MICO</name>
<dbReference type="GO" id="GO:0033816">
    <property type="term" value="F:diaminobutyrate acetyltransferase activity"/>
    <property type="evidence" value="ECO:0007669"/>
    <property type="project" value="UniProtKB-EC"/>
</dbReference>
<dbReference type="PROSITE" id="PS51186">
    <property type="entry name" value="GNAT"/>
    <property type="match status" value="1"/>
</dbReference>
<comment type="catalytic activity">
    <reaction evidence="8 9">
        <text>L-2,4-diaminobutanoate + acetyl-CoA = (2S)-4-acetamido-2-aminobutanoate + CoA + H(+)</text>
        <dbReference type="Rhea" id="RHEA:16901"/>
        <dbReference type="ChEBI" id="CHEBI:15378"/>
        <dbReference type="ChEBI" id="CHEBI:57287"/>
        <dbReference type="ChEBI" id="CHEBI:57288"/>
        <dbReference type="ChEBI" id="CHEBI:58761"/>
        <dbReference type="ChEBI" id="CHEBI:58929"/>
        <dbReference type="EC" id="2.3.1.178"/>
    </reaction>
</comment>
<dbReference type="CDD" id="cd04301">
    <property type="entry name" value="NAT_SF"/>
    <property type="match status" value="1"/>
</dbReference>
<dbReference type="InterPro" id="IPR016181">
    <property type="entry name" value="Acyl_CoA_acyltransferase"/>
</dbReference>
<comment type="similarity">
    <text evidence="3 9">Belongs to the acetyltransferase family. EctA subfamily.</text>
</comment>
<reference evidence="11" key="1">
    <citation type="submission" date="2022-01" db="EMBL/GenBank/DDBJ databases">
        <title>Microbacterium eymi and Microbacterium rhizovicinus sp. nov., isolated from the rhizospheric soil of Elymus tsukushiensis, a plant native to the Dokdo Islands, Republic of Korea.</title>
        <authorList>
            <person name="Hwang Y.J."/>
        </authorList>
    </citation>
    <scope>NUCLEOTIDE SEQUENCE</scope>
    <source>
        <strain evidence="11">KUDC0405</strain>
    </source>
</reference>
<dbReference type="Pfam" id="PF00583">
    <property type="entry name" value="Acetyltransf_1"/>
    <property type="match status" value="1"/>
</dbReference>
<dbReference type="SUPFAM" id="SSF55729">
    <property type="entry name" value="Acyl-CoA N-acyltransferases (Nat)"/>
    <property type="match status" value="1"/>
</dbReference>
<dbReference type="EC" id="2.3.1.178" evidence="4 9"/>
<dbReference type="Gene3D" id="3.40.630.30">
    <property type="match status" value="1"/>
</dbReference>
<evidence type="ECO:0000256" key="9">
    <source>
        <dbReference type="RuleBase" id="RU365045"/>
    </source>
</evidence>
<organism evidence="11 12">
    <name type="scientific">Microbacterium elymi</name>
    <dbReference type="NCBI Taxonomy" id="2909587"/>
    <lineage>
        <taxon>Bacteria</taxon>
        <taxon>Bacillati</taxon>
        <taxon>Actinomycetota</taxon>
        <taxon>Actinomycetes</taxon>
        <taxon>Micrococcales</taxon>
        <taxon>Microbacteriaceae</taxon>
        <taxon>Microbacterium</taxon>
    </lineage>
</organism>